<name>A0A540L8I1_MALBA</name>
<organism evidence="2 3">
    <name type="scientific">Malus baccata</name>
    <name type="common">Siberian crab apple</name>
    <name type="synonym">Pyrus baccata</name>
    <dbReference type="NCBI Taxonomy" id="106549"/>
    <lineage>
        <taxon>Eukaryota</taxon>
        <taxon>Viridiplantae</taxon>
        <taxon>Streptophyta</taxon>
        <taxon>Embryophyta</taxon>
        <taxon>Tracheophyta</taxon>
        <taxon>Spermatophyta</taxon>
        <taxon>Magnoliopsida</taxon>
        <taxon>eudicotyledons</taxon>
        <taxon>Gunneridae</taxon>
        <taxon>Pentapetalae</taxon>
        <taxon>rosids</taxon>
        <taxon>fabids</taxon>
        <taxon>Rosales</taxon>
        <taxon>Rosaceae</taxon>
        <taxon>Amygdaloideae</taxon>
        <taxon>Maleae</taxon>
        <taxon>Malus</taxon>
    </lineage>
</organism>
<dbReference type="AlphaFoldDB" id="A0A540L8I1"/>
<comment type="caution">
    <text evidence="2">The sequence shown here is derived from an EMBL/GenBank/DDBJ whole genome shotgun (WGS) entry which is preliminary data.</text>
</comment>
<feature type="compositionally biased region" description="Basic and acidic residues" evidence="1">
    <location>
        <begin position="71"/>
        <end position="87"/>
    </location>
</feature>
<reference evidence="2 3" key="1">
    <citation type="journal article" date="2019" name="G3 (Bethesda)">
        <title>Sequencing of a Wild Apple (Malus baccata) Genome Unravels the Differences Between Cultivated and Wild Apple Species Regarding Disease Resistance and Cold Tolerance.</title>
        <authorList>
            <person name="Chen X."/>
        </authorList>
    </citation>
    <scope>NUCLEOTIDE SEQUENCE [LARGE SCALE GENOMIC DNA]</scope>
    <source>
        <strain evidence="3">cv. Shandingzi</strain>
        <tissue evidence="2">Leaves</tissue>
    </source>
</reference>
<evidence type="ECO:0000313" key="3">
    <source>
        <dbReference type="Proteomes" id="UP000315295"/>
    </source>
</evidence>
<evidence type="ECO:0000313" key="2">
    <source>
        <dbReference type="EMBL" id="TQD82797.1"/>
    </source>
</evidence>
<sequence>MQLKELKVTFAQLAHEKEISNMNLVKKVEELSNVVEELRRVMMEKPVMRIPTKKMKGKKDVGEEVEEDEEKGEKEKDDEAKENKGGK</sequence>
<gene>
    <name evidence="2" type="ORF">C1H46_031627</name>
</gene>
<protein>
    <submittedName>
        <fullName evidence="2">Uncharacterized protein</fullName>
    </submittedName>
</protein>
<feature type="region of interest" description="Disordered" evidence="1">
    <location>
        <begin position="53"/>
        <end position="87"/>
    </location>
</feature>
<dbReference type="EMBL" id="VIEB01000707">
    <property type="protein sequence ID" value="TQD82797.1"/>
    <property type="molecule type" value="Genomic_DNA"/>
</dbReference>
<keyword evidence="3" id="KW-1185">Reference proteome</keyword>
<accession>A0A540L8I1</accession>
<evidence type="ECO:0000256" key="1">
    <source>
        <dbReference type="SAM" id="MobiDB-lite"/>
    </source>
</evidence>
<proteinExistence type="predicted"/>
<dbReference type="Proteomes" id="UP000315295">
    <property type="component" value="Unassembled WGS sequence"/>
</dbReference>